<dbReference type="Pfam" id="PF02945">
    <property type="entry name" value="Endonuclease_7"/>
    <property type="match status" value="1"/>
</dbReference>
<name>A0A917Y5J0_9ACTN</name>
<dbReference type="GO" id="GO:0004519">
    <property type="term" value="F:endonuclease activity"/>
    <property type="evidence" value="ECO:0007669"/>
    <property type="project" value="UniProtKB-KW"/>
</dbReference>
<protein>
    <submittedName>
        <fullName evidence="1">Recombination endonuclease VII</fullName>
    </submittedName>
</protein>
<reference evidence="1 2" key="1">
    <citation type="journal article" date="2014" name="Int. J. Syst. Evol. Microbiol.">
        <title>Complete genome sequence of Corynebacterium casei LMG S-19264T (=DSM 44701T), isolated from a smear-ripened cheese.</title>
        <authorList>
            <consortium name="US DOE Joint Genome Institute (JGI-PGF)"/>
            <person name="Walter F."/>
            <person name="Albersmeier A."/>
            <person name="Kalinowski J."/>
            <person name="Ruckert C."/>
        </authorList>
    </citation>
    <scope>NUCLEOTIDE SEQUENCE [LARGE SCALE GENOMIC DNA]</scope>
    <source>
        <strain evidence="1 2">CGMCC 4.7111</strain>
    </source>
</reference>
<dbReference type="Proteomes" id="UP000600365">
    <property type="component" value="Unassembled WGS sequence"/>
</dbReference>
<sequence length="197" mass="22111">MSELVEGKDCPRRGRHLPRAAFAENKAMRDGLQAYCRECSAEYYRQRQGVKGRTVRVKVPVPRGHKRCPQCGEIKAHAEWELNATTPDGYASYCKVCRADRHRQSYFKRKYGITMAERDEMIASQKGLCVICLKAPAVHVDHCHETGRVRGVLCFNCNSAIGKLGDDPDAVRRAAAYLEGSSWKPTLLAPGVYRLPS</sequence>
<keyword evidence="1" id="KW-0255">Endonuclease</keyword>
<proteinExistence type="predicted"/>
<dbReference type="InterPro" id="IPR004211">
    <property type="entry name" value="Endonuclease_7"/>
</dbReference>
<dbReference type="Gene3D" id="3.40.1800.10">
    <property type="entry name" value="His-Me finger endonucleases"/>
    <property type="match status" value="1"/>
</dbReference>
<keyword evidence="2" id="KW-1185">Reference proteome</keyword>
<dbReference type="InterPro" id="IPR038563">
    <property type="entry name" value="Endonuclease_7_sf"/>
</dbReference>
<organism evidence="1 2">
    <name type="scientific">Streptomyces albiflavescens</name>
    <dbReference type="NCBI Taxonomy" id="1623582"/>
    <lineage>
        <taxon>Bacteria</taxon>
        <taxon>Bacillati</taxon>
        <taxon>Actinomycetota</taxon>
        <taxon>Actinomycetes</taxon>
        <taxon>Kitasatosporales</taxon>
        <taxon>Streptomycetaceae</taxon>
        <taxon>Streptomyces</taxon>
    </lineage>
</organism>
<evidence type="ECO:0000313" key="2">
    <source>
        <dbReference type="Proteomes" id="UP000600365"/>
    </source>
</evidence>
<accession>A0A917Y5J0</accession>
<keyword evidence="1" id="KW-0378">Hydrolase</keyword>
<gene>
    <name evidence="1" type="ORF">GCM10011579_045200</name>
</gene>
<dbReference type="SUPFAM" id="SSF54060">
    <property type="entry name" value="His-Me finger endonucleases"/>
    <property type="match status" value="1"/>
</dbReference>
<evidence type="ECO:0000313" key="1">
    <source>
        <dbReference type="EMBL" id="GGN70237.1"/>
    </source>
</evidence>
<dbReference type="RefSeq" id="WP_189187861.1">
    <property type="nucleotide sequence ID" value="NZ_BMMM01000008.1"/>
</dbReference>
<dbReference type="AlphaFoldDB" id="A0A917Y5J0"/>
<dbReference type="EMBL" id="BMMM01000008">
    <property type="protein sequence ID" value="GGN70237.1"/>
    <property type="molecule type" value="Genomic_DNA"/>
</dbReference>
<keyword evidence="1" id="KW-0540">Nuclease</keyword>
<comment type="caution">
    <text evidence="1">The sequence shown here is derived from an EMBL/GenBank/DDBJ whole genome shotgun (WGS) entry which is preliminary data.</text>
</comment>
<dbReference type="InterPro" id="IPR044925">
    <property type="entry name" value="His-Me_finger_sf"/>
</dbReference>